<evidence type="ECO:0000313" key="1">
    <source>
        <dbReference type="EMBL" id="VAX33255.1"/>
    </source>
</evidence>
<dbReference type="EMBL" id="UOGF01000104">
    <property type="protein sequence ID" value="VAX33255.1"/>
    <property type="molecule type" value="Genomic_DNA"/>
</dbReference>
<gene>
    <name evidence="1" type="ORF">MNBD_NITROSPIRAE01-851</name>
</gene>
<protein>
    <submittedName>
        <fullName evidence="1">Uncharacterized protein</fullName>
    </submittedName>
</protein>
<sequence>MNDIPRQLRHLPALITEIQTDPLQIITLKR</sequence>
<proteinExistence type="predicted"/>
<accession>A0A3B1DNH8</accession>
<name>A0A3B1DNH8_9ZZZZ</name>
<reference evidence="1" key="1">
    <citation type="submission" date="2018-06" db="EMBL/GenBank/DDBJ databases">
        <authorList>
            <person name="Zhirakovskaya E."/>
        </authorList>
    </citation>
    <scope>NUCLEOTIDE SEQUENCE</scope>
</reference>
<organism evidence="1">
    <name type="scientific">hydrothermal vent metagenome</name>
    <dbReference type="NCBI Taxonomy" id="652676"/>
    <lineage>
        <taxon>unclassified sequences</taxon>
        <taxon>metagenomes</taxon>
        <taxon>ecological metagenomes</taxon>
    </lineage>
</organism>
<dbReference type="AlphaFoldDB" id="A0A3B1DNH8"/>